<keyword evidence="1" id="KW-1133">Transmembrane helix</keyword>
<keyword evidence="1" id="KW-0472">Membrane</keyword>
<dbReference type="Proteomes" id="UP001472677">
    <property type="component" value="Unassembled WGS sequence"/>
</dbReference>
<dbReference type="EMBL" id="JBBPBM010000009">
    <property type="protein sequence ID" value="KAK8569219.1"/>
    <property type="molecule type" value="Genomic_DNA"/>
</dbReference>
<accession>A0ABR2F2N1</accession>
<sequence length="135" mass="15201">MKSVMEKEGKTFFESWFGCCPSLRIAVLWNLGFFAITWSIWLHRNEVIFNGKVFNSYGLLDMAILKAGWWIHSKFPETGGTLTDLISNPALWSGSLPQMVGSSRSVWDPPPLGSVKFNTNGQWQAVSDRQESGEI</sequence>
<comment type="caution">
    <text evidence="2">The sequence shown here is derived from an EMBL/GenBank/DDBJ whole genome shotgun (WGS) entry which is preliminary data.</text>
</comment>
<proteinExistence type="predicted"/>
<protein>
    <submittedName>
        <fullName evidence="2">Uncharacterized protein</fullName>
    </submittedName>
</protein>
<gene>
    <name evidence="2" type="ORF">V6N12_007751</name>
</gene>
<name>A0ABR2F2N1_9ROSI</name>
<organism evidence="2 3">
    <name type="scientific">Hibiscus sabdariffa</name>
    <name type="common">roselle</name>
    <dbReference type="NCBI Taxonomy" id="183260"/>
    <lineage>
        <taxon>Eukaryota</taxon>
        <taxon>Viridiplantae</taxon>
        <taxon>Streptophyta</taxon>
        <taxon>Embryophyta</taxon>
        <taxon>Tracheophyta</taxon>
        <taxon>Spermatophyta</taxon>
        <taxon>Magnoliopsida</taxon>
        <taxon>eudicotyledons</taxon>
        <taxon>Gunneridae</taxon>
        <taxon>Pentapetalae</taxon>
        <taxon>rosids</taxon>
        <taxon>malvids</taxon>
        <taxon>Malvales</taxon>
        <taxon>Malvaceae</taxon>
        <taxon>Malvoideae</taxon>
        <taxon>Hibiscus</taxon>
    </lineage>
</organism>
<feature type="transmembrane region" description="Helical" evidence="1">
    <location>
        <begin position="21"/>
        <end position="41"/>
    </location>
</feature>
<evidence type="ECO:0000256" key="1">
    <source>
        <dbReference type="SAM" id="Phobius"/>
    </source>
</evidence>
<keyword evidence="3" id="KW-1185">Reference proteome</keyword>
<reference evidence="2 3" key="1">
    <citation type="journal article" date="2024" name="G3 (Bethesda)">
        <title>Genome assembly of Hibiscus sabdariffa L. provides insights into metabolisms of medicinal natural products.</title>
        <authorList>
            <person name="Kim T."/>
        </authorList>
    </citation>
    <scope>NUCLEOTIDE SEQUENCE [LARGE SCALE GENOMIC DNA]</scope>
    <source>
        <strain evidence="2">TK-2024</strain>
        <tissue evidence="2">Old leaves</tissue>
    </source>
</reference>
<evidence type="ECO:0000313" key="2">
    <source>
        <dbReference type="EMBL" id="KAK8569219.1"/>
    </source>
</evidence>
<evidence type="ECO:0000313" key="3">
    <source>
        <dbReference type="Proteomes" id="UP001472677"/>
    </source>
</evidence>
<keyword evidence="1" id="KW-0812">Transmembrane</keyword>